<dbReference type="RefSeq" id="WP_157946682.1">
    <property type="nucleotide sequence ID" value="NZ_BKAW01000009.1"/>
</dbReference>
<accession>A0AB34AKL9</accession>
<evidence type="ECO:0000313" key="1">
    <source>
        <dbReference type="EMBL" id="GEQ03477.1"/>
    </source>
</evidence>
<keyword evidence="2" id="KW-1185">Reference proteome</keyword>
<reference evidence="1 2" key="1">
    <citation type="submission" date="2019-07" db="EMBL/GenBank/DDBJ databases">
        <title>Whole genome shotgun sequence of Staphylococcus cohnii subsp. urealyticus NBRC 109766.</title>
        <authorList>
            <person name="Hosoyama A."/>
            <person name="Uohara A."/>
            <person name="Ohji S."/>
            <person name="Ichikawa N."/>
        </authorList>
    </citation>
    <scope>NUCLEOTIDE SEQUENCE [LARGE SCALE GENOMIC DNA]</scope>
    <source>
        <strain evidence="1 2">NBRC 109766</strain>
    </source>
</reference>
<name>A0AB34AKL9_STAUR</name>
<dbReference type="Proteomes" id="UP000321839">
    <property type="component" value="Unassembled WGS sequence"/>
</dbReference>
<evidence type="ECO:0000313" key="2">
    <source>
        <dbReference type="Proteomes" id="UP000321839"/>
    </source>
</evidence>
<protein>
    <recommendedName>
        <fullName evidence="3">NUDIX hydrolase</fullName>
    </recommendedName>
</protein>
<dbReference type="Gene3D" id="3.90.79.10">
    <property type="entry name" value="Nucleoside Triphosphate Pyrophosphohydrolase"/>
    <property type="match status" value="1"/>
</dbReference>
<evidence type="ECO:0008006" key="3">
    <source>
        <dbReference type="Google" id="ProtNLM"/>
    </source>
</evidence>
<dbReference type="EMBL" id="BKAW01000009">
    <property type="protein sequence ID" value="GEQ03477.1"/>
    <property type="molecule type" value="Genomic_DNA"/>
</dbReference>
<dbReference type="AlphaFoldDB" id="A0AB34AKL9"/>
<gene>
    <name evidence="1" type="ORF">SCO02_19180</name>
</gene>
<comment type="caution">
    <text evidence="1">The sequence shown here is derived from an EMBL/GenBank/DDBJ whole genome shotgun (WGS) entry which is preliminary data.</text>
</comment>
<organism evidence="1 2">
    <name type="scientific">Staphylococcus ureilyticus</name>
    <name type="common">Staphylococcus cohnii subsp. urealyticus</name>
    <dbReference type="NCBI Taxonomy" id="94138"/>
    <lineage>
        <taxon>Bacteria</taxon>
        <taxon>Bacillati</taxon>
        <taxon>Bacillota</taxon>
        <taxon>Bacilli</taxon>
        <taxon>Bacillales</taxon>
        <taxon>Staphylococcaceae</taxon>
        <taxon>Staphylococcus</taxon>
        <taxon>Staphylococcus cohnii species complex</taxon>
    </lineage>
</organism>
<sequence>MDEEVNISSEHVASKWLNYEDAIDLLHFDIDKTALWKLNKRLELKRMDER</sequence>
<proteinExistence type="predicted"/>